<dbReference type="PROSITE" id="PS51186">
    <property type="entry name" value="GNAT"/>
    <property type="match status" value="1"/>
</dbReference>
<organism evidence="2 3">
    <name type="scientific">Actinacidiphila paucisporea</name>
    <dbReference type="NCBI Taxonomy" id="310782"/>
    <lineage>
        <taxon>Bacteria</taxon>
        <taxon>Bacillati</taxon>
        <taxon>Actinomycetota</taxon>
        <taxon>Actinomycetes</taxon>
        <taxon>Kitasatosporales</taxon>
        <taxon>Streptomycetaceae</taxon>
        <taxon>Actinacidiphila</taxon>
    </lineage>
</organism>
<proteinExistence type="predicted"/>
<evidence type="ECO:0000259" key="1">
    <source>
        <dbReference type="PROSITE" id="PS51186"/>
    </source>
</evidence>
<accession>A0A1M7FWK5</accession>
<name>A0A1M7FWK5_9ACTN</name>
<feature type="domain" description="N-acetyltransferase" evidence="1">
    <location>
        <begin position="31"/>
        <end position="179"/>
    </location>
</feature>
<dbReference type="InterPro" id="IPR016181">
    <property type="entry name" value="Acyl_CoA_acyltransferase"/>
</dbReference>
<dbReference type="Proteomes" id="UP000184111">
    <property type="component" value="Unassembled WGS sequence"/>
</dbReference>
<dbReference type="STRING" id="310782.SAMN05216499_10871"/>
<reference evidence="2 3" key="1">
    <citation type="submission" date="2016-11" db="EMBL/GenBank/DDBJ databases">
        <authorList>
            <person name="Jaros S."/>
            <person name="Januszkiewicz K."/>
            <person name="Wedrychowicz H."/>
        </authorList>
    </citation>
    <scope>NUCLEOTIDE SEQUENCE [LARGE SCALE GENOMIC DNA]</scope>
    <source>
        <strain evidence="2 3">CGMCC 4.2025</strain>
    </source>
</reference>
<dbReference type="GO" id="GO:0016747">
    <property type="term" value="F:acyltransferase activity, transferring groups other than amino-acyl groups"/>
    <property type="evidence" value="ECO:0007669"/>
    <property type="project" value="InterPro"/>
</dbReference>
<gene>
    <name evidence="2" type="ORF">SAMN05216499_10871</name>
</gene>
<dbReference type="Pfam" id="PF13508">
    <property type="entry name" value="Acetyltransf_7"/>
    <property type="match status" value="1"/>
</dbReference>
<dbReference type="AlphaFoldDB" id="A0A1M7FWK5"/>
<dbReference type="InterPro" id="IPR000182">
    <property type="entry name" value="GNAT_dom"/>
</dbReference>
<dbReference type="CDD" id="cd04301">
    <property type="entry name" value="NAT_SF"/>
    <property type="match status" value="1"/>
</dbReference>
<protein>
    <submittedName>
        <fullName evidence="2">Acetyltransferase (GNAT) family protein</fullName>
    </submittedName>
</protein>
<evidence type="ECO:0000313" key="2">
    <source>
        <dbReference type="EMBL" id="SHM08178.1"/>
    </source>
</evidence>
<keyword evidence="3" id="KW-1185">Reference proteome</keyword>
<dbReference type="EMBL" id="FRBI01000008">
    <property type="protein sequence ID" value="SHM08178.1"/>
    <property type="molecule type" value="Genomic_DNA"/>
</dbReference>
<sequence>MLVDGDEATVRGLAADSAAPGRWLKVFLPRVTTAHDAPNAAEDIVASWLAPGWTLGTPGFLMTTELRHTPIDVPAGHRVRTWTRGGVIRVALTAPDGALAARGQIAPTGGTAVADQIATSPLHRRKGLGSVVMRTLHHAALERGAHTGVLVGTVEGRALYEALGWRTHAPMVSASFGSP</sequence>
<evidence type="ECO:0000313" key="3">
    <source>
        <dbReference type="Proteomes" id="UP000184111"/>
    </source>
</evidence>
<dbReference type="Gene3D" id="3.40.630.30">
    <property type="match status" value="1"/>
</dbReference>
<dbReference type="SUPFAM" id="SSF55729">
    <property type="entry name" value="Acyl-CoA N-acyltransferases (Nat)"/>
    <property type="match status" value="1"/>
</dbReference>
<keyword evidence="2" id="KW-0808">Transferase</keyword>